<feature type="non-terminal residue" evidence="1">
    <location>
        <position position="255"/>
    </location>
</feature>
<dbReference type="InterPro" id="IPR029063">
    <property type="entry name" value="SAM-dependent_MTases_sf"/>
</dbReference>
<keyword evidence="2" id="KW-1185">Reference proteome</keyword>
<feature type="non-terminal residue" evidence="1">
    <location>
        <position position="1"/>
    </location>
</feature>
<dbReference type="SUPFAM" id="SSF53335">
    <property type="entry name" value="S-adenosyl-L-methionine-dependent methyltransferases"/>
    <property type="match status" value="2"/>
</dbReference>
<dbReference type="CDD" id="cd02440">
    <property type="entry name" value="AdoMet_MTases"/>
    <property type="match status" value="1"/>
</dbReference>
<organism evidence="1 2">
    <name type="scientific">Tetrabaena socialis</name>
    <dbReference type="NCBI Taxonomy" id="47790"/>
    <lineage>
        <taxon>Eukaryota</taxon>
        <taxon>Viridiplantae</taxon>
        <taxon>Chlorophyta</taxon>
        <taxon>core chlorophytes</taxon>
        <taxon>Chlorophyceae</taxon>
        <taxon>CS clade</taxon>
        <taxon>Chlamydomonadales</taxon>
        <taxon>Tetrabaenaceae</taxon>
        <taxon>Tetrabaena</taxon>
    </lineage>
</organism>
<reference evidence="1 2" key="1">
    <citation type="journal article" date="2017" name="Mol. Biol. Evol.">
        <title>The 4-celled Tetrabaena socialis nuclear genome reveals the essential components for genetic control of cell number at the origin of multicellularity in the volvocine lineage.</title>
        <authorList>
            <person name="Featherston J."/>
            <person name="Arakaki Y."/>
            <person name="Hanschen E.R."/>
            <person name="Ferris P.J."/>
            <person name="Michod R.E."/>
            <person name="Olson B.J.S.C."/>
            <person name="Nozaki H."/>
            <person name="Durand P.M."/>
        </authorList>
    </citation>
    <scope>NUCLEOTIDE SEQUENCE [LARGE SCALE GENOMIC DNA]</scope>
    <source>
        <strain evidence="1 2">NIES-571</strain>
    </source>
</reference>
<name>A0A2J8AE66_9CHLO</name>
<gene>
    <name evidence="1" type="ORF">TSOC_002433</name>
</gene>
<dbReference type="Gene3D" id="3.40.50.150">
    <property type="entry name" value="Vaccinia Virus protein VP39"/>
    <property type="match status" value="2"/>
</dbReference>
<accession>A0A2J8AE66</accession>
<dbReference type="GO" id="GO:0008168">
    <property type="term" value="F:methyltransferase activity"/>
    <property type="evidence" value="ECO:0007669"/>
    <property type="project" value="UniProtKB-KW"/>
</dbReference>
<sequence>VWREYLPHAEIWFAEFDAACVDKYRPELAQLNERVVTGDQADIPTLQRWVNETGGNFDVIVDDGGHSNMMYNSFYTLFYQALRPGGLYIIEDIHASRTGQYVDGDMQHQTVYGKAFEVHAGAHRTHKLLEIGLGCDMWYGPGHSAKVWREYLPHAEIWFAEYNAACVDKYRAELAELNEKVVTGDQADIPTLQRWVNETGGNFDVIVDDGGHSNMMYNSFYTLFYQALRPGGLYVIEDMQASRTGKYVDGDKEHQ</sequence>
<keyword evidence="1" id="KW-0808">Transferase</keyword>
<keyword evidence="1" id="KW-0489">Methyltransferase</keyword>
<dbReference type="Proteomes" id="UP000236333">
    <property type="component" value="Unassembled WGS sequence"/>
</dbReference>
<dbReference type="AlphaFoldDB" id="A0A2J8AE66"/>
<evidence type="ECO:0000313" key="1">
    <source>
        <dbReference type="EMBL" id="PNH10802.1"/>
    </source>
</evidence>
<dbReference type="GO" id="GO:0032259">
    <property type="term" value="P:methylation"/>
    <property type="evidence" value="ECO:0007669"/>
    <property type="project" value="UniProtKB-KW"/>
</dbReference>
<comment type="caution">
    <text evidence="1">The sequence shown here is derived from an EMBL/GenBank/DDBJ whole genome shotgun (WGS) entry which is preliminary data.</text>
</comment>
<dbReference type="EMBL" id="PGGS01000046">
    <property type="protein sequence ID" value="PNH10802.1"/>
    <property type="molecule type" value="Genomic_DNA"/>
</dbReference>
<proteinExistence type="predicted"/>
<dbReference type="OrthoDB" id="542092at2759"/>
<evidence type="ECO:0000313" key="2">
    <source>
        <dbReference type="Proteomes" id="UP000236333"/>
    </source>
</evidence>
<protein>
    <submittedName>
        <fullName evidence="1">Mycinamicin VI 2''-O-methyltransferase</fullName>
    </submittedName>
</protein>